<keyword evidence="2" id="KW-0479">Metal-binding</keyword>
<evidence type="ECO:0000313" key="5">
    <source>
        <dbReference type="Proteomes" id="UP000184241"/>
    </source>
</evidence>
<evidence type="ECO:0000313" key="4">
    <source>
        <dbReference type="EMBL" id="SHI20794.1"/>
    </source>
</evidence>
<dbReference type="Pfam" id="PF01546">
    <property type="entry name" value="Peptidase_M20"/>
    <property type="match status" value="1"/>
</dbReference>
<keyword evidence="1 4" id="KW-0378">Hydrolase</keyword>
<organism evidence="4 5">
    <name type="scientific">Clostridium intestinale DSM 6191</name>
    <dbReference type="NCBI Taxonomy" id="1121320"/>
    <lineage>
        <taxon>Bacteria</taxon>
        <taxon>Bacillati</taxon>
        <taxon>Bacillota</taxon>
        <taxon>Clostridia</taxon>
        <taxon>Eubacteriales</taxon>
        <taxon>Clostridiaceae</taxon>
        <taxon>Clostridium</taxon>
    </lineage>
</organism>
<dbReference type="InterPro" id="IPR017439">
    <property type="entry name" value="Amidohydrolase"/>
</dbReference>
<reference evidence="4 5" key="1">
    <citation type="submission" date="2016-11" db="EMBL/GenBank/DDBJ databases">
        <authorList>
            <person name="Jaros S."/>
            <person name="Januszkiewicz K."/>
            <person name="Wedrychowicz H."/>
        </authorList>
    </citation>
    <scope>NUCLEOTIDE SEQUENCE [LARGE SCALE GENOMIC DNA]</scope>
    <source>
        <strain evidence="4 5">DSM 6191</strain>
    </source>
</reference>
<dbReference type="InterPro" id="IPR011650">
    <property type="entry name" value="Peptidase_M20_dimer"/>
</dbReference>
<dbReference type="NCBIfam" id="TIGR01891">
    <property type="entry name" value="amidohydrolases"/>
    <property type="match status" value="1"/>
</dbReference>
<feature type="binding site" evidence="2">
    <location>
        <position position="99"/>
    </location>
    <ligand>
        <name>Mn(2+)</name>
        <dbReference type="ChEBI" id="CHEBI:29035"/>
        <label>2</label>
    </ligand>
</feature>
<dbReference type="GO" id="GO:0050118">
    <property type="term" value="F:N-acetyldiaminopimelate deacetylase activity"/>
    <property type="evidence" value="ECO:0007669"/>
    <property type="project" value="UniProtKB-ARBA"/>
</dbReference>
<dbReference type="PANTHER" id="PTHR11014">
    <property type="entry name" value="PEPTIDASE M20 FAMILY MEMBER"/>
    <property type="match status" value="1"/>
</dbReference>
<dbReference type="Gene3D" id="3.40.630.10">
    <property type="entry name" value="Zn peptidases"/>
    <property type="match status" value="1"/>
</dbReference>
<dbReference type="SUPFAM" id="SSF55031">
    <property type="entry name" value="Bacterial exopeptidase dimerisation domain"/>
    <property type="match status" value="1"/>
</dbReference>
<dbReference type="SUPFAM" id="SSF53187">
    <property type="entry name" value="Zn-dependent exopeptidases"/>
    <property type="match status" value="1"/>
</dbReference>
<dbReference type="Gene3D" id="3.30.70.360">
    <property type="match status" value="1"/>
</dbReference>
<feature type="binding site" evidence="2">
    <location>
        <position position="135"/>
    </location>
    <ligand>
        <name>Mn(2+)</name>
        <dbReference type="ChEBI" id="CHEBI:29035"/>
        <label>2</label>
    </ligand>
</feature>
<evidence type="ECO:0000256" key="1">
    <source>
        <dbReference type="ARBA" id="ARBA00022801"/>
    </source>
</evidence>
<dbReference type="Pfam" id="PF07687">
    <property type="entry name" value="M20_dimer"/>
    <property type="match status" value="1"/>
</dbReference>
<dbReference type="PIRSF" id="PIRSF005962">
    <property type="entry name" value="Pept_M20D_amidohydro"/>
    <property type="match status" value="1"/>
</dbReference>
<dbReference type="PANTHER" id="PTHR11014:SF63">
    <property type="entry name" value="METALLOPEPTIDASE, PUTATIVE (AFU_ORTHOLOGUE AFUA_6G09600)-RELATED"/>
    <property type="match status" value="1"/>
</dbReference>
<dbReference type="AlphaFoldDB" id="A0A1M5Z9A5"/>
<feature type="binding site" evidence="2">
    <location>
        <position position="161"/>
    </location>
    <ligand>
        <name>Mn(2+)</name>
        <dbReference type="ChEBI" id="CHEBI:29035"/>
        <label>2</label>
    </ligand>
</feature>
<sequence length="393" mass="43393">MNVIDICMGIQTDIVKWRRDLHEIPELGIELEKTHKYVTDELNKMNISYKTISKTGIVAIIEGISDGPTIGIRADMDGLPIKEKTKLPFSSKNNCMHACGHDAHTSMLLATAKILSQNKNLLKGNVKLIFQPAEEISSGAEAMIKEGVLENPKVDFILGLHIGALFPEVKLGMIGIKSGYITSAVDKISVTVKGKGGHGAMPHLSVDPILIASEIISSLQKIVSRETNPHHPVVVTIGSINGGSSWNIIPEKVTFEGTIRSIYPEDRDMLEKRVVEICEGVGKANGAEVKARYERICPSVNNNPYTTEVLIKSSEKVVGKDNLIILEHPTMVSEDMAYYLKEIPGTFFFLGSNNPQKKIIYPHHHPKFTVDEDVLWIGPAVFIQSVFDFFDLI</sequence>
<proteinExistence type="predicted"/>
<accession>A0A1M5Z9A5</accession>
<dbReference type="RefSeq" id="WP_073020110.1">
    <property type="nucleotide sequence ID" value="NZ_FQXU01000008.1"/>
</dbReference>
<feature type="domain" description="Peptidase M20 dimerisation" evidence="3">
    <location>
        <begin position="189"/>
        <end position="281"/>
    </location>
</feature>
<gene>
    <name evidence="4" type="ORF">SAMN02745941_02656</name>
</gene>
<dbReference type="InterPro" id="IPR036264">
    <property type="entry name" value="Bact_exopeptidase_dim_dom"/>
</dbReference>
<dbReference type="Proteomes" id="UP000184241">
    <property type="component" value="Unassembled WGS sequence"/>
</dbReference>
<evidence type="ECO:0000259" key="3">
    <source>
        <dbReference type="Pfam" id="PF07687"/>
    </source>
</evidence>
<dbReference type="InterPro" id="IPR002933">
    <property type="entry name" value="Peptidase_M20"/>
</dbReference>
<dbReference type="FunFam" id="3.30.70.360:FF:000001">
    <property type="entry name" value="N-acetyldiaminopimelate deacetylase"/>
    <property type="match status" value="1"/>
</dbReference>
<dbReference type="GO" id="GO:0019877">
    <property type="term" value="P:diaminopimelate biosynthetic process"/>
    <property type="evidence" value="ECO:0007669"/>
    <property type="project" value="UniProtKB-ARBA"/>
</dbReference>
<feature type="binding site" evidence="2">
    <location>
        <position position="364"/>
    </location>
    <ligand>
        <name>Mn(2+)</name>
        <dbReference type="ChEBI" id="CHEBI:29035"/>
        <label>2</label>
    </ligand>
</feature>
<evidence type="ECO:0000256" key="2">
    <source>
        <dbReference type="PIRSR" id="PIRSR005962-1"/>
    </source>
</evidence>
<protein>
    <submittedName>
        <fullName evidence="4">Amidohydrolase</fullName>
    </submittedName>
</protein>
<dbReference type="GO" id="GO:0046872">
    <property type="term" value="F:metal ion binding"/>
    <property type="evidence" value="ECO:0007669"/>
    <property type="project" value="UniProtKB-KW"/>
</dbReference>
<feature type="binding site" evidence="2">
    <location>
        <position position="101"/>
    </location>
    <ligand>
        <name>Mn(2+)</name>
        <dbReference type="ChEBI" id="CHEBI:29035"/>
        <label>2</label>
    </ligand>
</feature>
<comment type="cofactor">
    <cofactor evidence="2">
        <name>Mn(2+)</name>
        <dbReference type="ChEBI" id="CHEBI:29035"/>
    </cofactor>
    <text evidence="2">The Mn(2+) ion enhances activity.</text>
</comment>
<keyword evidence="2" id="KW-0464">Manganese</keyword>
<name>A0A1M5Z9A5_9CLOT</name>
<dbReference type="EMBL" id="FQXU01000008">
    <property type="protein sequence ID" value="SHI20794.1"/>
    <property type="molecule type" value="Genomic_DNA"/>
</dbReference>